<evidence type="ECO:0000256" key="7">
    <source>
        <dbReference type="RuleBase" id="RU004254"/>
    </source>
</evidence>
<reference evidence="9 10" key="1">
    <citation type="submission" date="2025-05" db="UniProtKB">
        <authorList>
            <consortium name="RefSeq"/>
        </authorList>
    </citation>
    <scope>IDENTIFICATION</scope>
    <source>
        <tissue evidence="9 10">Thorax and Abdomen</tissue>
    </source>
</reference>
<comment type="pathway">
    <text evidence="2 7">One-carbon metabolism; tetrahydrofolate interconversion.</text>
</comment>
<keyword evidence="8" id="KW-1185">Reference proteome</keyword>
<accession>A0ABM3FWK0</accession>
<gene>
    <name evidence="9 10" type="primary">LOC107224331</name>
</gene>
<comment type="similarity">
    <text evidence="3">Belongs to the methylenetetrahydrofolate reductase family.</text>
</comment>
<keyword evidence="6" id="KW-0560">Oxidoreductase</keyword>
<name>A0ABM3FWK0_NEOLC</name>
<dbReference type="Gene3D" id="3.20.20.220">
    <property type="match status" value="1"/>
</dbReference>
<evidence type="ECO:0000256" key="1">
    <source>
        <dbReference type="ARBA" id="ARBA00001974"/>
    </source>
</evidence>
<evidence type="ECO:0000313" key="10">
    <source>
        <dbReference type="RefSeq" id="XP_046592403.1"/>
    </source>
</evidence>
<protein>
    <submittedName>
        <fullName evidence="9 10">Methylenetetrahydrofolate reductase</fullName>
    </submittedName>
</protein>
<evidence type="ECO:0000256" key="4">
    <source>
        <dbReference type="ARBA" id="ARBA00022630"/>
    </source>
</evidence>
<dbReference type="SUPFAM" id="SSF51730">
    <property type="entry name" value="FAD-linked oxidoreductase"/>
    <property type="match status" value="1"/>
</dbReference>
<evidence type="ECO:0000256" key="6">
    <source>
        <dbReference type="ARBA" id="ARBA00023002"/>
    </source>
</evidence>
<sequence>MPANPSAGHSRNVFRGKNNVELSVTLAEKSSSNERFCSFELILHPDGREETYQQLFSVLDQCNPLFYSITWHNVDNVSVENHPSLKLFERCSNITLLHLTAKGSTRGTVMHVLNRALTVGKTNIFALQGDHDKLGVESTATDFSYAVDLVKFIRAEFGSKFSICVAGYPDMHPKSPSKESDLFYLKEKVNAGADFIITQIIFESQVFIKFVKDCRRIGISIPIIPGVFLIPDSKSLHNVSKNCDAKIPDNLLQDLELIKDDDAAVQEYGMKLSTRVVKEIFQSGTAVGIHVFTLNRPKLALEFCKRLRFCRV</sequence>
<dbReference type="InterPro" id="IPR003171">
    <property type="entry name" value="Mehydrof_redctse-like"/>
</dbReference>
<evidence type="ECO:0000256" key="5">
    <source>
        <dbReference type="ARBA" id="ARBA00022827"/>
    </source>
</evidence>
<organism evidence="8 9">
    <name type="scientific">Neodiprion lecontei</name>
    <name type="common">Redheaded pine sawfly</name>
    <dbReference type="NCBI Taxonomy" id="441921"/>
    <lineage>
        <taxon>Eukaryota</taxon>
        <taxon>Metazoa</taxon>
        <taxon>Ecdysozoa</taxon>
        <taxon>Arthropoda</taxon>
        <taxon>Hexapoda</taxon>
        <taxon>Insecta</taxon>
        <taxon>Pterygota</taxon>
        <taxon>Neoptera</taxon>
        <taxon>Endopterygota</taxon>
        <taxon>Hymenoptera</taxon>
        <taxon>Tenthredinoidea</taxon>
        <taxon>Diprionidae</taxon>
        <taxon>Diprioninae</taxon>
        <taxon>Neodiprion</taxon>
    </lineage>
</organism>
<keyword evidence="5" id="KW-0274">FAD</keyword>
<evidence type="ECO:0000313" key="9">
    <source>
        <dbReference type="RefSeq" id="XP_046592402.1"/>
    </source>
</evidence>
<evidence type="ECO:0000256" key="3">
    <source>
        <dbReference type="ARBA" id="ARBA00006743"/>
    </source>
</evidence>
<evidence type="ECO:0000313" key="8">
    <source>
        <dbReference type="Proteomes" id="UP000829291"/>
    </source>
</evidence>
<dbReference type="GeneID" id="107224331"/>
<keyword evidence="4" id="KW-0285">Flavoprotein</keyword>
<dbReference type="PANTHER" id="PTHR45754">
    <property type="entry name" value="METHYLENETETRAHYDROFOLATE REDUCTASE"/>
    <property type="match status" value="1"/>
</dbReference>
<evidence type="ECO:0000256" key="2">
    <source>
        <dbReference type="ARBA" id="ARBA00004777"/>
    </source>
</evidence>
<dbReference type="Proteomes" id="UP000829291">
    <property type="component" value="Chromosome 4"/>
</dbReference>
<comment type="cofactor">
    <cofactor evidence="1">
        <name>FAD</name>
        <dbReference type="ChEBI" id="CHEBI:57692"/>
    </cofactor>
</comment>
<dbReference type="RefSeq" id="XP_046592402.1">
    <property type="nucleotide sequence ID" value="XM_046736446.1"/>
</dbReference>
<dbReference type="CDD" id="cd00537">
    <property type="entry name" value="MTHFR"/>
    <property type="match status" value="1"/>
</dbReference>
<dbReference type="PANTHER" id="PTHR45754:SF3">
    <property type="entry name" value="METHYLENETETRAHYDROFOLATE REDUCTASE (NADPH)"/>
    <property type="match status" value="1"/>
</dbReference>
<dbReference type="Pfam" id="PF02219">
    <property type="entry name" value="MTHFR"/>
    <property type="match status" value="1"/>
</dbReference>
<dbReference type="InterPro" id="IPR029041">
    <property type="entry name" value="FAD-linked_oxidoreductase-like"/>
</dbReference>
<proteinExistence type="inferred from homology"/>
<dbReference type="RefSeq" id="XP_046592403.1">
    <property type="nucleotide sequence ID" value="XM_046736447.1"/>
</dbReference>